<comment type="similarity">
    <text evidence="8">Belongs to the binding-protein-dependent transport system permease family.</text>
</comment>
<evidence type="ECO:0000256" key="8">
    <source>
        <dbReference type="RuleBase" id="RU363032"/>
    </source>
</evidence>
<dbReference type="GO" id="GO:0006865">
    <property type="term" value="P:amino acid transport"/>
    <property type="evidence" value="ECO:0007669"/>
    <property type="project" value="UniProtKB-KW"/>
</dbReference>
<sequence length="244" mass="26016">MNMQIIEAMLPALWVSLQLTFFIAIIGFPLGAVLGFGMYLLPRWAGGVLWVITEIGRGFPALVVVYFVAFGLPKVGFVLPPFLAVVVALTYTTASYTAETFRSSLVAIPAGQTEAARAVGLGTIQTLWFVTGRQALRIALAPLVGFLILVFQGTSVAYSVGVPELMSVAYTDGVVEFTVGRYLLVGAAMYLIVSLLLESLIGRITSTRGRKSRRRGSPVGGQLPVLPGTPKAPPEASLRSHTVS</sequence>
<evidence type="ECO:0000313" key="12">
    <source>
        <dbReference type="Proteomes" id="UP000325576"/>
    </source>
</evidence>
<organism evidence="11 12">
    <name type="scientific">Rhodococcus erythropolis</name>
    <name type="common">Arthrobacter picolinophilus</name>
    <dbReference type="NCBI Taxonomy" id="1833"/>
    <lineage>
        <taxon>Bacteria</taxon>
        <taxon>Bacillati</taxon>
        <taxon>Actinomycetota</taxon>
        <taxon>Actinomycetes</taxon>
        <taxon>Mycobacteriales</taxon>
        <taxon>Nocardiaceae</taxon>
        <taxon>Rhodococcus</taxon>
        <taxon>Rhodococcus erythropolis group</taxon>
    </lineage>
</organism>
<evidence type="ECO:0000256" key="6">
    <source>
        <dbReference type="ARBA" id="ARBA00022989"/>
    </source>
</evidence>
<dbReference type="InterPro" id="IPR010065">
    <property type="entry name" value="AA_ABC_transptr_permease_3TM"/>
</dbReference>
<dbReference type="GO" id="GO:0043190">
    <property type="term" value="C:ATP-binding cassette (ABC) transporter complex"/>
    <property type="evidence" value="ECO:0007669"/>
    <property type="project" value="InterPro"/>
</dbReference>
<evidence type="ECO:0000256" key="3">
    <source>
        <dbReference type="ARBA" id="ARBA00022475"/>
    </source>
</evidence>
<protein>
    <recommendedName>
        <fullName evidence="10">ABC transmembrane type-1 domain-containing protein</fullName>
    </recommendedName>
</protein>
<feature type="region of interest" description="Disordered" evidence="9">
    <location>
        <begin position="208"/>
        <end position="244"/>
    </location>
</feature>
<proteinExistence type="inferred from homology"/>
<dbReference type="Proteomes" id="UP000325576">
    <property type="component" value="Unassembled WGS sequence"/>
</dbReference>
<dbReference type="CDD" id="cd06261">
    <property type="entry name" value="TM_PBP2"/>
    <property type="match status" value="1"/>
</dbReference>
<keyword evidence="3" id="KW-1003">Cell membrane</keyword>
<evidence type="ECO:0000313" key="11">
    <source>
        <dbReference type="EMBL" id="KAB2583218.1"/>
    </source>
</evidence>
<gene>
    <name evidence="11" type="ORF">BS297_21795</name>
</gene>
<keyword evidence="5" id="KW-0029">Amino-acid transport</keyword>
<feature type="transmembrane region" description="Helical" evidence="8">
    <location>
        <begin position="75"/>
        <end position="94"/>
    </location>
</feature>
<feature type="transmembrane region" description="Helical" evidence="8">
    <location>
        <begin position="12"/>
        <end position="41"/>
    </location>
</feature>
<dbReference type="PROSITE" id="PS50928">
    <property type="entry name" value="ABC_TM1"/>
    <property type="match status" value="1"/>
</dbReference>
<evidence type="ECO:0000256" key="1">
    <source>
        <dbReference type="ARBA" id="ARBA00004651"/>
    </source>
</evidence>
<keyword evidence="4 8" id="KW-0812">Transmembrane</keyword>
<evidence type="ECO:0000259" key="10">
    <source>
        <dbReference type="PROSITE" id="PS50928"/>
    </source>
</evidence>
<accession>A0A5N5DYI9</accession>
<reference evidence="11 12" key="1">
    <citation type="journal article" date="2017" name="Poromechanics V (2013)">
        <title>Genomic Characterization of the Arsenic-Tolerant Actinobacterium, &lt;i&gt;Rhodococcus erythropolis&lt;/i&gt; S43.</title>
        <authorList>
            <person name="Retamal-Morales G."/>
            <person name="Mehnert M."/>
            <person name="Schwabe R."/>
            <person name="Tischler D."/>
            <person name="Schloemann M."/>
            <person name="Levican G.J."/>
        </authorList>
    </citation>
    <scope>NUCLEOTIDE SEQUENCE [LARGE SCALE GENOMIC DNA]</scope>
    <source>
        <strain evidence="11 12">S43</strain>
    </source>
</reference>
<dbReference type="Gene3D" id="1.10.3720.10">
    <property type="entry name" value="MetI-like"/>
    <property type="match status" value="1"/>
</dbReference>
<dbReference type="AlphaFoldDB" id="A0A5N5DYI9"/>
<name>A0A5N5DYI9_RHOER</name>
<dbReference type="InterPro" id="IPR000515">
    <property type="entry name" value="MetI-like"/>
</dbReference>
<dbReference type="PANTHER" id="PTHR30614:SF0">
    <property type="entry name" value="L-CYSTINE TRANSPORT SYSTEM PERMEASE PROTEIN TCYL"/>
    <property type="match status" value="1"/>
</dbReference>
<evidence type="ECO:0000256" key="5">
    <source>
        <dbReference type="ARBA" id="ARBA00022970"/>
    </source>
</evidence>
<feature type="transmembrane region" description="Helical" evidence="8">
    <location>
        <begin position="138"/>
        <end position="162"/>
    </location>
</feature>
<dbReference type="SUPFAM" id="SSF161098">
    <property type="entry name" value="MetI-like"/>
    <property type="match status" value="1"/>
</dbReference>
<evidence type="ECO:0000256" key="9">
    <source>
        <dbReference type="SAM" id="MobiDB-lite"/>
    </source>
</evidence>
<dbReference type="EMBL" id="MRBO01000588">
    <property type="protein sequence ID" value="KAB2583218.1"/>
    <property type="molecule type" value="Genomic_DNA"/>
</dbReference>
<evidence type="ECO:0000256" key="4">
    <source>
        <dbReference type="ARBA" id="ARBA00022692"/>
    </source>
</evidence>
<keyword evidence="7 8" id="KW-0472">Membrane</keyword>
<keyword evidence="2 8" id="KW-0813">Transport</keyword>
<comment type="subcellular location">
    <subcellularLocation>
        <location evidence="1 8">Cell membrane</location>
        <topology evidence="1 8">Multi-pass membrane protein</topology>
    </subcellularLocation>
</comment>
<feature type="domain" description="ABC transmembrane type-1" evidence="10">
    <location>
        <begin position="13"/>
        <end position="201"/>
    </location>
</feature>
<feature type="transmembrane region" description="Helical" evidence="8">
    <location>
        <begin position="182"/>
        <end position="205"/>
    </location>
</feature>
<dbReference type="PANTHER" id="PTHR30614">
    <property type="entry name" value="MEMBRANE COMPONENT OF AMINO ACID ABC TRANSPORTER"/>
    <property type="match status" value="1"/>
</dbReference>
<evidence type="ECO:0000256" key="7">
    <source>
        <dbReference type="ARBA" id="ARBA00023136"/>
    </source>
</evidence>
<dbReference type="GO" id="GO:0022857">
    <property type="term" value="F:transmembrane transporter activity"/>
    <property type="evidence" value="ECO:0007669"/>
    <property type="project" value="InterPro"/>
</dbReference>
<comment type="caution">
    <text evidence="11">The sequence shown here is derived from an EMBL/GenBank/DDBJ whole genome shotgun (WGS) entry which is preliminary data.</text>
</comment>
<dbReference type="Pfam" id="PF00528">
    <property type="entry name" value="BPD_transp_1"/>
    <property type="match status" value="1"/>
</dbReference>
<keyword evidence="6 8" id="KW-1133">Transmembrane helix</keyword>
<dbReference type="InterPro" id="IPR043429">
    <property type="entry name" value="ArtM/GltK/GlnP/TcyL/YhdX-like"/>
</dbReference>
<dbReference type="InterPro" id="IPR035906">
    <property type="entry name" value="MetI-like_sf"/>
</dbReference>
<evidence type="ECO:0000256" key="2">
    <source>
        <dbReference type="ARBA" id="ARBA00022448"/>
    </source>
</evidence>
<feature type="transmembrane region" description="Helical" evidence="8">
    <location>
        <begin position="48"/>
        <end position="69"/>
    </location>
</feature>
<dbReference type="NCBIfam" id="TIGR01726">
    <property type="entry name" value="HEQRo_perm_3TM"/>
    <property type="match status" value="1"/>
</dbReference>